<dbReference type="Gene3D" id="3.30.710.10">
    <property type="entry name" value="Potassium Channel Kv1.1, Chain A"/>
    <property type="match status" value="1"/>
</dbReference>
<dbReference type="Proteomes" id="UP000069940">
    <property type="component" value="Unassembled WGS sequence"/>
</dbReference>
<dbReference type="InterPro" id="IPR011333">
    <property type="entry name" value="SKP1/BTB/POZ_sf"/>
</dbReference>
<dbReference type="PROSITE" id="PS50097">
    <property type="entry name" value="BTB"/>
    <property type="match status" value="1"/>
</dbReference>
<proteinExistence type="predicted"/>
<evidence type="ECO:0000313" key="2">
    <source>
        <dbReference type="EnsemblMetazoa" id="AALFPA23_006340.P8224"/>
    </source>
</evidence>
<reference evidence="2" key="2">
    <citation type="submission" date="2025-05" db="UniProtKB">
        <authorList>
            <consortium name="EnsemblMetazoa"/>
        </authorList>
    </citation>
    <scope>IDENTIFICATION</scope>
    <source>
        <strain evidence="2">Foshan</strain>
    </source>
</reference>
<dbReference type="Gene3D" id="1.25.40.420">
    <property type="match status" value="1"/>
</dbReference>
<dbReference type="SUPFAM" id="SSF54695">
    <property type="entry name" value="POZ domain"/>
    <property type="match status" value="1"/>
</dbReference>
<name>A0ABM1Y6X1_AEDAL</name>
<dbReference type="InterPro" id="IPR000210">
    <property type="entry name" value="BTB/POZ_dom"/>
</dbReference>
<dbReference type="SMART" id="SM00225">
    <property type="entry name" value="BTB"/>
    <property type="match status" value="1"/>
</dbReference>
<dbReference type="GeneID" id="134287764"/>
<evidence type="ECO:0000259" key="1">
    <source>
        <dbReference type="PROSITE" id="PS50097"/>
    </source>
</evidence>
<dbReference type="EnsemblMetazoa" id="AALFPA23_006340.R8224">
    <property type="protein sequence ID" value="AALFPA23_006340.P8224"/>
    <property type="gene ID" value="AALFPA23_006340"/>
</dbReference>
<dbReference type="PANTHER" id="PTHR24413">
    <property type="entry name" value="SPECKLE-TYPE POZ PROTEIN"/>
    <property type="match status" value="1"/>
</dbReference>
<organism evidence="2 3">
    <name type="scientific">Aedes albopictus</name>
    <name type="common">Asian tiger mosquito</name>
    <name type="synonym">Stegomyia albopicta</name>
    <dbReference type="NCBI Taxonomy" id="7160"/>
    <lineage>
        <taxon>Eukaryota</taxon>
        <taxon>Metazoa</taxon>
        <taxon>Ecdysozoa</taxon>
        <taxon>Arthropoda</taxon>
        <taxon>Hexapoda</taxon>
        <taxon>Insecta</taxon>
        <taxon>Pterygota</taxon>
        <taxon>Neoptera</taxon>
        <taxon>Endopterygota</taxon>
        <taxon>Diptera</taxon>
        <taxon>Nematocera</taxon>
        <taxon>Culicoidea</taxon>
        <taxon>Culicidae</taxon>
        <taxon>Culicinae</taxon>
        <taxon>Aedini</taxon>
        <taxon>Aedes</taxon>
        <taxon>Stegomyia</taxon>
    </lineage>
</organism>
<reference evidence="3" key="1">
    <citation type="journal article" date="2015" name="Proc. Natl. Acad. Sci. U.S.A.">
        <title>Genome sequence of the Asian Tiger mosquito, Aedes albopictus, reveals insights into its biology, genetics, and evolution.</title>
        <authorList>
            <person name="Chen X.G."/>
            <person name="Jiang X."/>
            <person name="Gu J."/>
            <person name="Xu M."/>
            <person name="Wu Y."/>
            <person name="Deng Y."/>
            <person name="Zhang C."/>
            <person name="Bonizzoni M."/>
            <person name="Dermauw W."/>
            <person name="Vontas J."/>
            <person name="Armbruster P."/>
            <person name="Huang X."/>
            <person name="Yang Y."/>
            <person name="Zhang H."/>
            <person name="He W."/>
            <person name="Peng H."/>
            <person name="Liu Y."/>
            <person name="Wu K."/>
            <person name="Chen J."/>
            <person name="Lirakis M."/>
            <person name="Topalis P."/>
            <person name="Van Leeuwen T."/>
            <person name="Hall A.B."/>
            <person name="Jiang X."/>
            <person name="Thorpe C."/>
            <person name="Mueller R.L."/>
            <person name="Sun C."/>
            <person name="Waterhouse R.M."/>
            <person name="Yan G."/>
            <person name="Tu Z.J."/>
            <person name="Fang X."/>
            <person name="James A.A."/>
        </authorList>
    </citation>
    <scope>NUCLEOTIDE SEQUENCE [LARGE SCALE GENOMIC DNA]</scope>
    <source>
        <strain evidence="3">Foshan</strain>
    </source>
</reference>
<protein>
    <recommendedName>
        <fullName evidence="1">BTB domain-containing protein</fullName>
    </recommendedName>
</protein>
<evidence type="ECO:0000313" key="3">
    <source>
        <dbReference type="Proteomes" id="UP000069940"/>
    </source>
</evidence>
<keyword evidence="3" id="KW-1185">Reference proteome</keyword>
<sequence>MLGNSWKLCLHLWIDHTGFRRYVDAFLRVSDFKDQAKLNSNHLRYFIYALGNANRKVYSWASVALKYSPGGWRGHRDGSVEPYSFLKNEEVFPGGILTLRCEIISGENEYNALPEYQLHNQLRMLTDEKYTDVTVVVGERQIRAHKVMLAAHSPVFEAMFRADMQESSQNVIKIDDFDFEVVREMLIYIYSYSSPNIENLAGSLLRAADKYDLGRLKALCEQTLSAKVTVDTAVEYQALAALCSAASLQRSVAKFIADNIAEVLKTDEWKLMVQGHSLSYVLQKNKQNVEHNDEEYHLSNKLKPA</sequence>
<dbReference type="Pfam" id="PF00651">
    <property type="entry name" value="BTB"/>
    <property type="match status" value="1"/>
</dbReference>
<accession>A0ABM1Y6X1</accession>
<feature type="domain" description="BTB" evidence="1">
    <location>
        <begin position="131"/>
        <end position="191"/>
    </location>
</feature>
<dbReference type="RefSeq" id="XP_062706599.1">
    <property type="nucleotide sequence ID" value="XM_062850615.1"/>
</dbReference>